<dbReference type="Gene3D" id="2.120.10.30">
    <property type="entry name" value="TolB, C-terminal domain"/>
    <property type="match status" value="1"/>
</dbReference>
<evidence type="ECO:0000313" key="2">
    <source>
        <dbReference type="EMBL" id="VFK39501.1"/>
    </source>
</evidence>
<dbReference type="EMBL" id="CAADFU010000039">
    <property type="protein sequence ID" value="VFK44535.1"/>
    <property type="molecule type" value="Genomic_DNA"/>
</dbReference>
<keyword evidence="1" id="KW-1133">Transmembrane helix</keyword>
<dbReference type="EMBL" id="CAADFR010000041">
    <property type="protein sequence ID" value="VFK39501.1"/>
    <property type="molecule type" value="Genomic_DNA"/>
</dbReference>
<dbReference type="InterPro" id="IPR011042">
    <property type="entry name" value="6-blade_b-propeller_TolB-like"/>
</dbReference>
<sequence>MKRAFLAWSLRRNLIIAAILVAFFVGFWALYTPAPVNGRYELRYSDNTYKITSKTLNSQSYFNNNHVSIAQVDGHIFITANYTNLFLLDLENHEGCVLTPDSLHNEILDRKVLGTIEERRNAPKPSKGTVYNPTGVHVDEEGDLYVANYKGNNILKGRIDVKGCKVAFFKSYRSRETGGPENVFVDRDKDVLVSANYDAGTVTAFRVSTGTQIWSARVRQAHGVAIKGNKVYATGLRERKVHELDLADGRHLRAAGSLGWNPSRNEFLWPTAVYPFGENELVIADPQTGFISFMDQESLHVKRYTGGNGPGHYRFNYPYAAVPTQKGLLVMSSQRGEILELNRSAKEVSRRFRLRDSIWSDLPESLPDFGDGWRGYINAEGPKLLINNNRYRLGFAQLHPLLPGPVFRVPNTGTLYNTGAYIYLLQGGQVGDDFAYFFSSSSGSLIGIYSRPGKPTILLKERIPLDSWLVGHQLKLSDGSSRNESDLRSASRQKALPYFDEIETHDWTSQKSLFRMGHFSDSIRKIGFDKFIEYLDAVFVSPEGRAFKLAYDRCSPEHCDTAALKSAAKSYYFEALGRSYVNLDEYLLVGMLSGITPAEAVREDKIVVYDDCRTGKYYKGHGPRALATRSLEDYLSAHDLGTSSVCFSIEGKHDYAPNEVLFVWYSKTEIPKKMALFGLSENNESTLLRQVDNIIADDIVGVFETKLHLDVKEKFSRYKVELLEGGTQNRLLLRALTPIFVDNKNVDTDKLLRLTIETSALKKYGIGFTKLPKNTSGDAKLAHIISTILAADSAHCGHYATYFVSQLPSESFWRAYDLKTTDGRIHTVVEVHDNGTIRTADPTLGIVYNCSVQSMLDGKCNFDRNHSNRTVSPIMERYHGAGFFYGASIKEKYSSIDELISIY</sequence>
<protein>
    <recommendedName>
        <fullName evidence="4">NHL repeat-containing protein</fullName>
    </recommendedName>
</protein>
<dbReference type="AlphaFoldDB" id="A0A450YSP5"/>
<dbReference type="SUPFAM" id="SSF63829">
    <property type="entry name" value="Calcium-dependent phosphotriesterase"/>
    <property type="match status" value="1"/>
</dbReference>
<evidence type="ECO:0000256" key="1">
    <source>
        <dbReference type="SAM" id="Phobius"/>
    </source>
</evidence>
<name>A0A450YSP5_9GAMM</name>
<keyword evidence="1" id="KW-0472">Membrane</keyword>
<reference evidence="3" key="1">
    <citation type="submission" date="2019-02" db="EMBL/GenBank/DDBJ databases">
        <authorList>
            <person name="Gruber-Vodicka R. H."/>
            <person name="Seah K. B. B."/>
        </authorList>
    </citation>
    <scope>NUCLEOTIDE SEQUENCE</scope>
    <source>
        <strain evidence="3">BECK_S1320</strain>
        <strain evidence="2">BECK_S1321</strain>
    </source>
</reference>
<keyword evidence="1" id="KW-0812">Transmembrane</keyword>
<accession>A0A450YSP5</accession>
<evidence type="ECO:0008006" key="4">
    <source>
        <dbReference type="Google" id="ProtNLM"/>
    </source>
</evidence>
<proteinExistence type="predicted"/>
<gene>
    <name evidence="3" type="ORF">BECKSD772E_GA0070983_10397</name>
    <name evidence="2" type="ORF">BECKSD772F_GA0070984_10417</name>
</gene>
<evidence type="ECO:0000313" key="3">
    <source>
        <dbReference type="EMBL" id="VFK44535.1"/>
    </source>
</evidence>
<feature type="transmembrane region" description="Helical" evidence="1">
    <location>
        <begin position="12"/>
        <end position="31"/>
    </location>
</feature>
<organism evidence="3">
    <name type="scientific">Candidatus Kentrum sp. SD</name>
    <dbReference type="NCBI Taxonomy" id="2126332"/>
    <lineage>
        <taxon>Bacteria</taxon>
        <taxon>Pseudomonadati</taxon>
        <taxon>Pseudomonadota</taxon>
        <taxon>Gammaproteobacteria</taxon>
        <taxon>Candidatus Kentrum</taxon>
    </lineage>
</organism>